<dbReference type="Proteomes" id="UP000013893">
    <property type="component" value="Chromosome"/>
</dbReference>
<dbReference type="STRING" id="1332188.L336_1007"/>
<keyword evidence="2" id="KW-1185">Reference proteome</keyword>
<evidence type="ECO:0000313" key="2">
    <source>
        <dbReference type="Proteomes" id="UP000013893"/>
    </source>
</evidence>
<name>R4PZL5_9BACT</name>
<protein>
    <submittedName>
        <fullName evidence="1">Uncharacterized protein</fullName>
    </submittedName>
</protein>
<organism evidence="1 2">
    <name type="scientific">Candidatus Saccharimonas aalborgensis</name>
    <dbReference type="NCBI Taxonomy" id="1332188"/>
    <lineage>
        <taxon>Bacteria</taxon>
        <taxon>Candidatus Saccharimonadota</taxon>
        <taxon>Candidatus Saccharimonadia</taxon>
        <taxon>Candidatus Saccharimonadales</taxon>
        <taxon>Candidatus Saccharimonadaceae</taxon>
        <taxon>Candidatus Saccharimonas</taxon>
    </lineage>
</organism>
<gene>
    <name evidence="1" type="ORF">L336_1007</name>
</gene>
<dbReference type="HOGENOM" id="CLU_2932726_0_0_0"/>
<proteinExistence type="predicted"/>
<accession>R4PZL5</accession>
<dbReference type="KEGG" id="saal:L336_1007"/>
<dbReference type="AlphaFoldDB" id="R4PZL5"/>
<sequence>MVKARAELTPEQRDYLDTAATEFYKKIAGSSLLGITLEHREQVLHMFNTYVPVNDDEELE</sequence>
<dbReference type="EMBL" id="CP005957">
    <property type="protein sequence ID" value="AGL62706.1"/>
    <property type="molecule type" value="Genomic_DNA"/>
</dbReference>
<evidence type="ECO:0000313" key="1">
    <source>
        <dbReference type="EMBL" id="AGL62706.1"/>
    </source>
</evidence>
<reference evidence="1 2" key="1">
    <citation type="journal article" date="2013" name="Nat. Biotechnol.">
        <title>Genome sequences of rare, uncultured bacteria obtained by differential coverage binning of multiple metagenomes.</title>
        <authorList>
            <person name="Albertsen M."/>
            <person name="Hugenholtz P."/>
            <person name="Skarshewski A."/>
            <person name="Nielsen K.L."/>
            <person name="Tyson G.W."/>
            <person name="Nielsen P.H."/>
        </authorList>
    </citation>
    <scope>NUCLEOTIDE SEQUENCE [LARGE SCALE GENOMIC DNA]</scope>
    <source>
        <strain evidence="1">TM71</strain>
    </source>
</reference>
<dbReference type="RefSeq" id="WP_015642156.1">
    <property type="nucleotide sequence ID" value="NC_021219.1"/>
</dbReference>